<accession>A0A978UA46</accession>
<dbReference type="PANTHER" id="PTHR31917:SF80">
    <property type="entry name" value="AGENET DOMAIN-CONTAINING PROTEIN-RELATED"/>
    <property type="match status" value="1"/>
</dbReference>
<dbReference type="GO" id="GO:0006508">
    <property type="term" value="P:proteolysis"/>
    <property type="evidence" value="ECO:0007669"/>
    <property type="project" value="InterPro"/>
</dbReference>
<protein>
    <recommendedName>
        <fullName evidence="2">Agenet domain-containing protein</fullName>
    </recommendedName>
</protein>
<dbReference type="CDD" id="cd20406">
    <property type="entry name" value="Tudor_Agenet_AtDUF_rpt2_4"/>
    <property type="match status" value="1"/>
</dbReference>
<dbReference type="EMBL" id="JAEACU010000020">
    <property type="protein sequence ID" value="KAH7511572.1"/>
    <property type="molecule type" value="Genomic_DNA"/>
</dbReference>
<dbReference type="Gene3D" id="3.40.50.1820">
    <property type="entry name" value="alpha/beta hydrolase"/>
    <property type="match status" value="1"/>
</dbReference>
<dbReference type="AlphaFoldDB" id="A0A978UA46"/>
<feature type="domain" description="Agenet" evidence="2">
    <location>
        <begin position="82"/>
        <end position="138"/>
    </location>
</feature>
<gene>
    <name evidence="3" type="ORF">FEM48_ZijujUnG0001300</name>
</gene>
<dbReference type="InterPro" id="IPR014002">
    <property type="entry name" value="Agenet_dom_plant"/>
</dbReference>
<comment type="caution">
    <text evidence="3">The sequence shown here is derived from an EMBL/GenBank/DDBJ whole genome shotgun (WGS) entry which is preliminary data.</text>
</comment>
<dbReference type="Pfam" id="PF00450">
    <property type="entry name" value="Peptidase_S10"/>
    <property type="match status" value="1"/>
</dbReference>
<dbReference type="PANTHER" id="PTHR31917">
    <property type="entry name" value="AGENET DOMAIN-CONTAINING PROTEIN-RELATED"/>
    <property type="match status" value="1"/>
</dbReference>
<sequence length="207" mass="23336">MSHSQFSKGDQVEVVEDPGQSYASPYFLATVLHSSASNKSLIFVEYQSVLDTTESRSDARKRLWKFVDLENVRSIPPLELNRPFKLGDIVDAYHDNCWSRGIIMDILENSKYLVILHGNSEEIAGEQCNLRLHTDWDNRFLVPPLKTQEEVLGCSSIGYGAAVELGPLRVSANGTGLQFNEFAWNTGFSSINRFVYFPCLKLLITLL</sequence>
<proteinExistence type="inferred from homology"/>
<dbReference type="InterPro" id="IPR029058">
    <property type="entry name" value="AB_hydrolase_fold"/>
</dbReference>
<name>A0A978UA46_ZIZJJ</name>
<reference evidence="3" key="1">
    <citation type="journal article" date="2021" name="Front. Plant Sci.">
        <title>Chromosome-Scale Genome Assembly for Chinese Sour Jujube and Insights Into Its Genome Evolution and Domestication Signature.</title>
        <authorList>
            <person name="Shen L.-Y."/>
            <person name="Luo H."/>
            <person name="Wang X.-L."/>
            <person name="Wang X.-M."/>
            <person name="Qiu X.-J."/>
            <person name="Liu H."/>
            <person name="Zhou S.-S."/>
            <person name="Jia K.-H."/>
            <person name="Nie S."/>
            <person name="Bao Y.-T."/>
            <person name="Zhang R.-G."/>
            <person name="Yun Q.-Z."/>
            <person name="Chai Y.-H."/>
            <person name="Lu J.-Y."/>
            <person name="Li Y."/>
            <person name="Zhao S.-W."/>
            <person name="Mao J.-F."/>
            <person name="Jia S.-G."/>
            <person name="Mao Y.-M."/>
        </authorList>
    </citation>
    <scope>NUCLEOTIDE SEQUENCE</scope>
    <source>
        <strain evidence="3">AT0</strain>
        <tissue evidence="3">Leaf</tissue>
    </source>
</reference>
<dbReference type="SUPFAM" id="SSF53474">
    <property type="entry name" value="alpha/beta-Hydrolases"/>
    <property type="match status" value="1"/>
</dbReference>
<dbReference type="SMART" id="SM00743">
    <property type="entry name" value="Agenet"/>
    <property type="match status" value="1"/>
</dbReference>
<organism evidence="3 4">
    <name type="scientific">Ziziphus jujuba var. spinosa</name>
    <dbReference type="NCBI Taxonomy" id="714518"/>
    <lineage>
        <taxon>Eukaryota</taxon>
        <taxon>Viridiplantae</taxon>
        <taxon>Streptophyta</taxon>
        <taxon>Embryophyta</taxon>
        <taxon>Tracheophyta</taxon>
        <taxon>Spermatophyta</taxon>
        <taxon>Magnoliopsida</taxon>
        <taxon>eudicotyledons</taxon>
        <taxon>Gunneridae</taxon>
        <taxon>Pentapetalae</taxon>
        <taxon>rosids</taxon>
        <taxon>fabids</taxon>
        <taxon>Rosales</taxon>
        <taxon>Rhamnaceae</taxon>
        <taxon>Paliureae</taxon>
        <taxon>Ziziphus</taxon>
    </lineage>
</organism>
<comment type="similarity">
    <text evidence="1">Belongs to the peptidase S10 family.</text>
</comment>
<evidence type="ECO:0000313" key="4">
    <source>
        <dbReference type="Proteomes" id="UP000813462"/>
    </source>
</evidence>
<evidence type="ECO:0000259" key="2">
    <source>
        <dbReference type="SMART" id="SM00743"/>
    </source>
</evidence>
<dbReference type="InterPro" id="IPR001563">
    <property type="entry name" value="Peptidase_S10"/>
</dbReference>
<evidence type="ECO:0000256" key="1">
    <source>
        <dbReference type="ARBA" id="ARBA00009431"/>
    </source>
</evidence>
<evidence type="ECO:0000313" key="3">
    <source>
        <dbReference type="EMBL" id="KAH7511572.1"/>
    </source>
</evidence>
<dbReference type="GO" id="GO:0004185">
    <property type="term" value="F:serine-type carboxypeptidase activity"/>
    <property type="evidence" value="ECO:0007669"/>
    <property type="project" value="InterPro"/>
</dbReference>
<dbReference type="Proteomes" id="UP000813462">
    <property type="component" value="Unassembled WGS sequence"/>
</dbReference>